<sequence length="72" mass="8864">MEARVEEEPFEPREQWYEETAEETEVEETYTPAEILIREMDELDCRLYNMKKYDVQTLKACREQGQEWVERL</sequence>
<proteinExistence type="predicted"/>
<reference evidence="2 3" key="1">
    <citation type="journal article" date="2018" name="Front. Plant Sci.">
        <title>Red Clover (Trifolium pratense) and Zigzag Clover (T. medium) - A Picture of Genomic Similarities and Differences.</title>
        <authorList>
            <person name="Dluhosova J."/>
            <person name="Istvanek J."/>
            <person name="Nedelnik J."/>
            <person name="Repkova J."/>
        </authorList>
    </citation>
    <scope>NUCLEOTIDE SEQUENCE [LARGE SCALE GENOMIC DNA]</scope>
    <source>
        <strain evidence="3">cv. 10/8</strain>
        <tissue evidence="2">Leaf</tissue>
    </source>
</reference>
<feature type="compositionally biased region" description="Basic and acidic residues" evidence="1">
    <location>
        <begin position="1"/>
        <end position="16"/>
    </location>
</feature>
<evidence type="ECO:0000313" key="2">
    <source>
        <dbReference type="EMBL" id="MCI47788.1"/>
    </source>
</evidence>
<feature type="non-terminal residue" evidence="2">
    <location>
        <position position="72"/>
    </location>
</feature>
<name>A0A392SFX8_9FABA</name>
<evidence type="ECO:0000256" key="1">
    <source>
        <dbReference type="SAM" id="MobiDB-lite"/>
    </source>
</evidence>
<keyword evidence="3" id="KW-1185">Reference proteome</keyword>
<organism evidence="2 3">
    <name type="scientific">Trifolium medium</name>
    <dbReference type="NCBI Taxonomy" id="97028"/>
    <lineage>
        <taxon>Eukaryota</taxon>
        <taxon>Viridiplantae</taxon>
        <taxon>Streptophyta</taxon>
        <taxon>Embryophyta</taxon>
        <taxon>Tracheophyta</taxon>
        <taxon>Spermatophyta</taxon>
        <taxon>Magnoliopsida</taxon>
        <taxon>eudicotyledons</taxon>
        <taxon>Gunneridae</taxon>
        <taxon>Pentapetalae</taxon>
        <taxon>rosids</taxon>
        <taxon>fabids</taxon>
        <taxon>Fabales</taxon>
        <taxon>Fabaceae</taxon>
        <taxon>Papilionoideae</taxon>
        <taxon>50 kb inversion clade</taxon>
        <taxon>NPAAA clade</taxon>
        <taxon>Hologalegina</taxon>
        <taxon>IRL clade</taxon>
        <taxon>Trifolieae</taxon>
        <taxon>Trifolium</taxon>
    </lineage>
</organism>
<feature type="region of interest" description="Disordered" evidence="1">
    <location>
        <begin position="1"/>
        <end position="28"/>
    </location>
</feature>
<dbReference type="EMBL" id="LXQA010377067">
    <property type="protein sequence ID" value="MCI47788.1"/>
    <property type="molecule type" value="Genomic_DNA"/>
</dbReference>
<dbReference type="AlphaFoldDB" id="A0A392SFX8"/>
<evidence type="ECO:0000313" key="3">
    <source>
        <dbReference type="Proteomes" id="UP000265520"/>
    </source>
</evidence>
<dbReference type="Proteomes" id="UP000265520">
    <property type="component" value="Unassembled WGS sequence"/>
</dbReference>
<accession>A0A392SFX8</accession>
<protein>
    <submittedName>
        <fullName evidence="2">Uncharacterized protein</fullName>
    </submittedName>
</protein>
<comment type="caution">
    <text evidence="2">The sequence shown here is derived from an EMBL/GenBank/DDBJ whole genome shotgun (WGS) entry which is preliminary data.</text>
</comment>
<feature type="compositionally biased region" description="Acidic residues" evidence="1">
    <location>
        <begin position="17"/>
        <end position="28"/>
    </location>
</feature>